<dbReference type="RefSeq" id="XP_035441653.2">
    <property type="nucleotide sequence ID" value="XM_035585760.2"/>
</dbReference>
<keyword evidence="2" id="KW-0479">Metal-binding</keyword>
<dbReference type="GO" id="GO:0046872">
    <property type="term" value="F:metal ion binding"/>
    <property type="evidence" value="ECO:0007669"/>
    <property type="project" value="UniProtKB-KW"/>
</dbReference>
<proteinExistence type="predicted"/>
<feature type="domain" description="DDE Tnp4" evidence="4">
    <location>
        <begin position="423"/>
        <end position="590"/>
    </location>
</feature>
<feature type="region of interest" description="Disordered" evidence="3">
    <location>
        <begin position="172"/>
        <end position="194"/>
    </location>
</feature>
<feature type="compositionally biased region" description="Polar residues" evidence="3">
    <location>
        <begin position="175"/>
        <end position="190"/>
    </location>
</feature>
<evidence type="ECO:0000313" key="5">
    <source>
        <dbReference type="Proteomes" id="UP000829999"/>
    </source>
</evidence>
<dbReference type="InterPro" id="IPR027806">
    <property type="entry name" value="HARBI1_dom"/>
</dbReference>
<evidence type="ECO:0000259" key="4">
    <source>
        <dbReference type="Pfam" id="PF13359"/>
    </source>
</evidence>
<sequence length="793" mass="90814">MAACVNCYVILQPDILQYEYHAADLSPELALIIEEWCGREISDNDRLCQACVHLVAQEANNRTENPTVRTVSHIFVCISCGISLGQRTGRRRRSLLEGSDLRTYIENQIFPRQVPNEAWACNACWMRAYHNTPRLETEPPVSLEFEAPVVPVQMQTNEVSVPAVIPEEPNVDSVPASSSITVPSSETESWADQMPNIRPPIDTINLVSYARISDTTSHCFVPDCVNPERIRVSRYLKRSILCQYKIYISENARVCHEHSMLYNWDILNEFDFIHSFNRMQIENMLDLLCHRPVGSVLNFEDIENCSDRLCHYWTGLTVANFLSLFNSVGQIETICNKAKTALGMYLVKLRTGESFARIASLFLTSKGTVANYVKKARSCLSTYYVPLHLGVGHMTREQHSVHNLLIPQGLFGTDANNPIVICDGTYIYLQKSSNYLFQKKTYSLHKYRNLVKPFLMVTCDGHIIDAFGPYAATQSDADIMKDLFQNENSPLRSYFRQNDVFILDRGFRDAIGLLTSLGYSIKKPESLDVGERQLSTLKANKSRMVTLCRWVVEVVNGRFKRDFKIFRADYFNCASRNLMTDFKVAAAILNCFHPLITDHPDAEAILTRAQERFHMPNTLADYVIEGNINRHRVNFVSLDGQLPHLDVFPVMEMRDLILFSLGIYQIKQARSYYGEHIRENGTFRIEVDTNLLEHSNNSFLLRGRIRSRHQSNKIYCTYILLNLNSGITDWCQRIAQYYCSCIIGKRTIGSCAHVMTIVWYLGWARHQENMPPPPASFLDSILVRDDVENEEDE</sequence>
<evidence type="ECO:0000256" key="2">
    <source>
        <dbReference type="ARBA" id="ARBA00022723"/>
    </source>
</evidence>
<dbReference type="OrthoDB" id="10046738at2759"/>
<evidence type="ECO:0000256" key="1">
    <source>
        <dbReference type="ARBA" id="ARBA00001968"/>
    </source>
</evidence>
<keyword evidence="5" id="KW-1185">Reference proteome</keyword>
<protein>
    <submittedName>
        <fullName evidence="6">Uncharacterized protein LOC118270263</fullName>
    </submittedName>
</protein>
<evidence type="ECO:0000256" key="3">
    <source>
        <dbReference type="SAM" id="MobiDB-lite"/>
    </source>
</evidence>
<organism evidence="5 6">
    <name type="scientific">Spodoptera frugiperda</name>
    <name type="common">Fall armyworm</name>
    <dbReference type="NCBI Taxonomy" id="7108"/>
    <lineage>
        <taxon>Eukaryota</taxon>
        <taxon>Metazoa</taxon>
        <taxon>Ecdysozoa</taxon>
        <taxon>Arthropoda</taxon>
        <taxon>Hexapoda</taxon>
        <taxon>Insecta</taxon>
        <taxon>Pterygota</taxon>
        <taxon>Neoptera</taxon>
        <taxon>Endopterygota</taxon>
        <taxon>Lepidoptera</taxon>
        <taxon>Glossata</taxon>
        <taxon>Ditrysia</taxon>
        <taxon>Noctuoidea</taxon>
        <taxon>Noctuidae</taxon>
        <taxon>Amphipyrinae</taxon>
        <taxon>Spodoptera</taxon>
    </lineage>
</organism>
<dbReference type="Pfam" id="PF13359">
    <property type="entry name" value="DDE_Tnp_4"/>
    <property type="match status" value="1"/>
</dbReference>
<dbReference type="PANTHER" id="PTHR23080">
    <property type="entry name" value="THAP DOMAIN PROTEIN"/>
    <property type="match status" value="1"/>
</dbReference>
<dbReference type="Proteomes" id="UP000829999">
    <property type="component" value="Chromosome 1"/>
</dbReference>
<dbReference type="AlphaFoldDB" id="A0A9R0D6E3"/>
<evidence type="ECO:0000313" key="6">
    <source>
        <dbReference type="RefSeq" id="XP_035441653.2"/>
    </source>
</evidence>
<comment type="cofactor">
    <cofactor evidence="1">
        <name>a divalent metal cation</name>
        <dbReference type="ChEBI" id="CHEBI:60240"/>
    </cofactor>
</comment>
<gene>
    <name evidence="6" type="primary">LOC118270263</name>
</gene>
<accession>A0A9R0D6E3</accession>
<name>A0A9R0D6E3_SPOFR</name>
<reference evidence="6" key="1">
    <citation type="submission" date="2025-08" db="UniProtKB">
        <authorList>
            <consortium name="RefSeq"/>
        </authorList>
    </citation>
    <scope>IDENTIFICATION</scope>
    <source>
        <tissue evidence="6">Whole larval tissue</tissue>
    </source>
</reference>
<dbReference type="GeneID" id="118270263"/>